<organism evidence="6 7">
    <name type="scientific">Oreochromis niloticus</name>
    <name type="common">Nile tilapia</name>
    <name type="synonym">Tilapia nilotica</name>
    <dbReference type="NCBI Taxonomy" id="8128"/>
    <lineage>
        <taxon>Eukaryota</taxon>
        <taxon>Metazoa</taxon>
        <taxon>Chordata</taxon>
        <taxon>Craniata</taxon>
        <taxon>Vertebrata</taxon>
        <taxon>Euteleostomi</taxon>
        <taxon>Actinopterygii</taxon>
        <taxon>Neopterygii</taxon>
        <taxon>Teleostei</taxon>
        <taxon>Neoteleostei</taxon>
        <taxon>Acanthomorphata</taxon>
        <taxon>Ovalentaria</taxon>
        <taxon>Cichlomorphae</taxon>
        <taxon>Cichliformes</taxon>
        <taxon>Cichlidae</taxon>
        <taxon>African cichlids</taxon>
        <taxon>Pseudocrenilabrinae</taxon>
        <taxon>Oreochromini</taxon>
        <taxon>Oreochromis</taxon>
    </lineage>
</organism>
<dbReference type="HOGENOM" id="CLU_2215928_0_0_1"/>
<dbReference type="SUPFAM" id="SSF54076">
    <property type="entry name" value="RNase A-like"/>
    <property type="match status" value="1"/>
</dbReference>
<evidence type="ECO:0000259" key="5">
    <source>
        <dbReference type="SMART" id="SM00092"/>
    </source>
</evidence>
<dbReference type="InterPro" id="IPR036816">
    <property type="entry name" value="RNaseA-like_dom_sf"/>
</dbReference>
<name>I3KXK8_ORENI</name>
<comment type="similarity">
    <text evidence="2">Belongs to the pancreatic ribonuclease family.</text>
</comment>
<protein>
    <recommendedName>
        <fullName evidence="5">Ribonuclease A-domain domain-containing protein</fullName>
    </recommendedName>
</protein>
<reference evidence="6" key="1">
    <citation type="submission" date="2025-08" db="UniProtKB">
        <authorList>
            <consortium name="Ensembl"/>
        </authorList>
    </citation>
    <scope>IDENTIFICATION</scope>
</reference>
<evidence type="ECO:0000313" key="7">
    <source>
        <dbReference type="Proteomes" id="UP000005207"/>
    </source>
</evidence>
<dbReference type="GO" id="GO:0003676">
    <property type="term" value="F:nucleic acid binding"/>
    <property type="evidence" value="ECO:0007669"/>
    <property type="project" value="InterPro"/>
</dbReference>
<feature type="domain" description="Ribonuclease A-domain" evidence="5">
    <location>
        <begin position="11"/>
        <end position="123"/>
    </location>
</feature>
<sequence length="126" mass="14189">LKTPQHLTSCFLCASLDFYLEHVIGNMQPDQCTTVIRERGINHNTPCKDPITFILANEGRVNDICSRGNGNGKQQGEPFKIVECRHDGRSKSPNCIYAGQRYDRRIVVLKCNNREPVDLDSTVQIG</sequence>
<dbReference type="OMA" id="INHNTPC"/>
<dbReference type="GO" id="GO:0050830">
    <property type="term" value="P:defense response to Gram-positive bacterium"/>
    <property type="evidence" value="ECO:0007669"/>
    <property type="project" value="TreeGrafter"/>
</dbReference>
<dbReference type="Pfam" id="PF00074">
    <property type="entry name" value="RnaseA"/>
    <property type="match status" value="1"/>
</dbReference>
<comment type="subcellular location">
    <subcellularLocation>
        <location evidence="1">Secreted</location>
    </subcellularLocation>
</comment>
<dbReference type="Gene3D" id="3.10.130.10">
    <property type="entry name" value="Ribonuclease A-like domain"/>
    <property type="match status" value="1"/>
</dbReference>
<evidence type="ECO:0000256" key="1">
    <source>
        <dbReference type="ARBA" id="ARBA00004613"/>
    </source>
</evidence>
<dbReference type="InParanoid" id="I3KXK8"/>
<keyword evidence="3" id="KW-0964">Secreted</keyword>
<dbReference type="GeneTree" id="ENSGT00990000204460"/>
<evidence type="ECO:0000313" key="6">
    <source>
        <dbReference type="Ensembl" id="ENSONIP00000025854.2"/>
    </source>
</evidence>
<evidence type="ECO:0000256" key="2">
    <source>
        <dbReference type="ARBA" id="ARBA00005600"/>
    </source>
</evidence>
<dbReference type="GO" id="GO:0004540">
    <property type="term" value="F:RNA nuclease activity"/>
    <property type="evidence" value="ECO:0007669"/>
    <property type="project" value="TreeGrafter"/>
</dbReference>
<dbReference type="AlphaFoldDB" id="I3KXK8"/>
<reference evidence="6" key="2">
    <citation type="submission" date="2025-09" db="UniProtKB">
        <authorList>
            <consortium name="Ensembl"/>
        </authorList>
    </citation>
    <scope>IDENTIFICATION</scope>
</reference>
<dbReference type="Proteomes" id="UP000005207">
    <property type="component" value="Unplaced"/>
</dbReference>
<accession>I3KXK8</accession>
<dbReference type="InterPro" id="IPR001427">
    <property type="entry name" value="RNaseA"/>
</dbReference>
<dbReference type="PANTHER" id="PTHR11437:SF10">
    <property type="entry name" value="ANGIOGENIN-RELATED"/>
    <property type="match status" value="1"/>
</dbReference>
<keyword evidence="7" id="KW-1185">Reference proteome</keyword>
<dbReference type="GO" id="GO:0005576">
    <property type="term" value="C:extracellular region"/>
    <property type="evidence" value="ECO:0007669"/>
    <property type="project" value="UniProtKB-SubCell"/>
</dbReference>
<proteinExistence type="inferred from homology"/>
<evidence type="ECO:0000256" key="3">
    <source>
        <dbReference type="ARBA" id="ARBA00022525"/>
    </source>
</evidence>
<dbReference type="InterPro" id="IPR023412">
    <property type="entry name" value="RNaseA_domain"/>
</dbReference>
<dbReference type="PANTHER" id="PTHR11437">
    <property type="entry name" value="RIBONUCLEASE"/>
    <property type="match status" value="1"/>
</dbReference>
<dbReference type="SMART" id="SM00092">
    <property type="entry name" value="RNAse_Pc"/>
    <property type="match status" value="1"/>
</dbReference>
<dbReference type="Ensembl" id="ENSONIT00000025875.2">
    <property type="protein sequence ID" value="ENSONIP00000025854.2"/>
    <property type="gene ID" value="ENSONIG00000020549.2"/>
</dbReference>
<keyword evidence="4" id="KW-1015">Disulfide bond</keyword>
<evidence type="ECO:0000256" key="4">
    <source>
        <dbReference type="ARBA" id="ARBA00023157"/>
    </source>
</evidence>